<dbReference type="GO" id="GO:0005524">
    <property type="term" value="F:ATP binding"/>
    <property type="evidence" value="ECO:0007669"/>
    <property type="project" value="UniProtKB-KW"/>
</dbReference>
<comment type="caution">
    <text evidence="3">The sequence shown here is derived from an EMBL/GenBank/DDBJ whole genome shotgun (WGS) entry which is preliminary data.</text>
</comment>
<dbReference type="EMBL" id="CAJVCH010289148">
    <property type="protein sequence ID" value="CAG7785102.1"/>
    <property type="molecule type" value="Genomic_DNA"/>
</dbReference>
<gene>
    <name evidence="3" type="ORF">AFUS01_LOCUS23749</name>
</gene>
<proteinExistence type="inferred from homology"/>
<comment type="similarity">
    <text evidence="1">Belongs to the AAA ATPase family.</text>
</comment>
<dbReference type="InterPro" id="IPR003959">
    <property type="entry name" value="ATPase_AAA_core"/>
</dbReference>
<dbReference type="AlphaFoldDB" id="A0A8J2KHU4"/>
<sequence>MRGCTGVLLFGAPGNGKSVFAEATAYELNVPFYNVQASELKSKWHGESEKLVHGLFEQLRKNKVSVLFLDEVDSVTSKRNQQDGMSTFKTQLLVEMSGINSRTHDGVILVLAATNLPMNIDPAFLSRFSYRLHIKPPNDEQRLQIIRRECSKHGIEIQTKWEYELMAITERFSGRDIAGVLESLNRVPLKILRAASHFKPIKQQTRTVSKFEISKPHEKGAFPSG</sequence>
<name>A0A8J2KHU4_9HEXA</name>
<dbReference type="InterPro" id="IPR003960">
    <property type="entry name" value="ATPase_AAA_CS"/>
</dbReference>
<dbReference type="PANTHER" id="PTHR23074:SF83">
    <property type="entry name" value="VACUOLAR PROTEIN SORTING-ASSOCIATED PROTEIN 4A"/>
    <property type="match status" value="1"/>
</dbReference>
<keyword evidence="1" id="KW-0067">ATP-binding</keyword>
<keyword evidence="1" id="KW-0547">Nucleotide-binding</keyword>
<dbReference type="InterPro" id="IPR003593">
    <property type="entry name" value="AAA+_ATPase"/>
</dbReference>
<dbReference type="GO" id="GO:0016887">
    <property type="term" value="F:ATP hydrolysis activity"/>
    <property type="evidence" value="ECO:0007669"/>
    <property type="project" value="InterPro"/>
</dbReference>
<organism evidence="3 4">
    <name type="scientific">Allacma fusca</name>
    <dbReference type="NCBI Taxonomy" id="39272"/>
    <lineage>
        <taxon>Eukaryota</taxon>
        <taxon>Metazoa</taxon>
        <taxon>Ecdysozoa</taxon>
        <taxon>Arthropoda</taxon>
        <taxon>Hexapoda</taxon>
        <taxon>Collembola</taxon>
        <taxon>Symphypleona</taxon>
        <taxon>Sminthuridae</taxon>
        <taxon>Allacma</taxon>
    </lineage>
</organism>
<reference evidence="3" key="1">
    <citation type="submission" date="2021-06" db="EMBL/GenBank/DDBJ databases">
        <authorList>
            <person name="Hodson N. C."/>
            <person name="Mongue J. A."/>
            <person name="Jaron S. K."/>
        </authorList>
    </citation>
    <scope>NUCLEOTIDE SEQUENCE</scope>
</reference>
<feature type="domain" description="AAA+ ATPase" evidence="2">
    <location>
        <begin position="3"/>
        <end position="138"/>
    </location>
</feature>
<evidence type="ECO:0000313" key="4">
    <source>
        <dbReference type="Proteomes" id="UP000708208"/>
    </source>
</evidence>
<dbReference type="PROSITE" id="PS00674">
    <property type="entry name" value="AAA"/>
    <property type="match status" value="1"/>
</dbReference>
<dbReference type="Pfam" id="PF00004">
    <property type="entry name" value="AAA"/>
    <property type="match status" value="1"/>
</dbReference>
<evidence type="ECO:0000256" key="1">
    <source>
        <dbReference type="RuleBase" id="RU003651"/>
    </source>
</evidence>
<dbReference type="OrthoDB" id="5421at2759"/>
<dbReference type="Proteomes" id="UP000708208">
    <property type="component" value="Unassembled WGS sequence"/>
</dbReference>
<protein>
    <recommendedName>
        <fullName evidence="2">AAA+ ATPase domain-containing protein</fullName>
    </recommendedName>
</protein>
<dbReference type="PANTHER" id="PTHR23074">
    <property type="entry name" value="AAA DOMAIN-CONTAINING"/>
    <property type="match status" value="1"/>
</dbReference>
<dbReference type="InterPro" id="IPR050304">
    <property type="entry name" value="MT-severing_AAA_ATPase"/>
</dbReference>
<accession>A0A8J2KHU4</accession>
<keyword evidence="4" id="KW-1185">Reference proteome</keyword>
<evidence type="ECO:0000259" key="2">
    <source>
        <dbReference type="SMART" id="SM00382"/>
    </source>
</evidence>
<evidence type="ECO:0000313" key="3">
    <source>
        <dbReference type="EMBL" id="CAG7785102.1"/>
    </source>
</evidence>
<dbReference type="SMART" id="SM00382">
    <property type="entry name" value="AAA"/>
    <property type="match status" value="1"/>
</dbReference>